<name>A0A512TLZ1_CLOBU</name>
<dbReference type="PANTHER" id="PTHR30115">
    <property type="entry name" value="NITROGEN REGULATORY PROTEIN P-II"/>
    <property type="match status" value="1"/>
</dbReference>
<dbReference type="PANTHER" id="PTHR30115:SF13">
    <property type="entry name" value="PII-LIKE PROTEIN GLNBI"/>
    <property type="match status" value="1"/>
</dbReference>
<dbReference type="GO" id="GO:0030234">
    <property type="term" value="F:enzyme regulator activity"/>
    <property type="evidence" value="ECO:0007669"/>
    <property type="project" value="InterPro"/>
</dbReference>
<gene>
    <name evidence="5" type="primary">nifHD_2</name>
    <name evidence="5" type="ORF">CBU02nite_17520</name>
    <name evidence="6" type="ORF">GND98_000680</name>
</gene>
<comment type="caution">
    <text evidence="5">The sequence shown here is derived from an EMBL/GenBank/DDBJ whole genome shotgun (WGS) entry which is preliminary data.</text>
</comment>
<evidence type="ECO:0000256" key="4">
    <source>
        <dbReference type="ARBA" id="ARBA00023231"/>
    </source>
</evidence>
<dbReference type="EMBL" id="BKBC01000019">
    <property type="protein sequence ID" value="GEQ21246.1"/>
    <property type="molecule type" value="Genomic_DNA"/>
</dbReference>
<dbReference type="GO" id="GO:0005524">
    <property type="term" value="F:ATP binding"/>
    <property type="evidence" value="ECO:0007669"/>
    <property type="project" value="TreeGrafter"/>
</dbReference>
<dbReference type="RefSeq" id="WP_146868367.1">
    <property type="nucleotide sequence ID" value="NZ_BKBC01000019.1"/>
</dbReference>
<evidence type="ECO:0000256" key="2">
    <source>
        <dbReference type="ARBA" id="ARBA00023015"/>
    </source>
</evidence>
<accession>A0A512TLZ1</accession>
<reference evidence="6 8" key="2">
    <citation type="submission" date="2020-01" db="EMBL/GenBank/DDBJ databases">
        <title>Genome sequence of a 1,3-propanediol producer, Clostridium butyricum S3.</title>
        <authorList>
            <person name="Zhou J."/>
        </authorList>
    </citation>
    <scope>NUCLEOTIDE SEQUENCE [LARGE SCALE GENOMIC DNA]</scope>
    <source>
        <strain evidence="6 8">S3</strain>
    </source>
</reference>
<dbReference type="InterPro" id="IPR011322">
    <property type="entry name" value="N-reg_PII-like_a/b"/>
</dbReference>
<dbReference type="PROSITE" id="PS51343">
    <property type="entry name" value="PII_GLNB_DOM"/>
    <property type="match status" value="1"/>
</dbReference>
<dbReference type="InterPro" id="IPR002187">
    <property type="entry name" value="N-reg_PII"/>
</dbReference>
<dbReference type="GO" id="GO:0005829">
    <property type="term" value="C:cytosol"/>
    <property type="evidence" value="ECO:0007669"/>
    <property type="project" value="TreeGrafter"/>
</dbReference>
<reference evidence="5 7" key="1">
    <citation type="submission" date="2019-07" db="EMBL/GenBank/DDBJ databases">
        <title>Whole genome shotgun sequence of Clostridium butyricum NBRC 3858.</title>
        <authorList>
            <person name="Hosoyama A."/>
            <person name="Uohara A."/>
            <person name="Ohji S."/>
            <person name="Ichikawa N."/>
        </authorList>
    </citation>
    <scope>NUCLEOTIDE SEQUENCE [LARGE SCALE GENOMIC DNA]</scope>
    <source>
        <strain evidence="5 7">NBRC 3858</strain>
    </source>
</reference>
<evidence type="ECO:0000313" key="7">
    <source>
        <dbReference type="Proteomes" id="UP000321089"/>
    </source>
</evidence>
<dbReference type="AlphaFoldDB" id="A0A512TLZ1"/>
<dbReference type="SUPFAM" id="SSF54913">
    <property type="entry name" value="GlnB-like"/>
    <property type="match status" value="1"/>
</dbReference>
<evidence type="ECO:0000313" key="5">
    <source>
        <dbReference type="EMBL" id="GEQ21246.1"/>
    </source>
</evidence>
<proteinExistence type="predicted"/>
<sequence>MLMIRSIIRPERVAIVLTELAKAGYSAVTEMDVYGRGKQKGITVGSVFYDELPKTMLIMIVNEKDEDKVVKTIMKFARTGENGNIGDGRIFVSPVEKAYTISSMTEGL</sequence>
<dbReference type="Proteomes" id="UP000321089">
    <property type="component" value="Unassembled WGS sequence"/>
</dbReference>
<dbReference type="SMART" id="SM00938">
    <property type="entry name" value="P-II"/>
    <property type="match status" value="1"/>
</dbReference>
<dbReference type="Gene3D" id="3.30.70.120">
    <property type="match status" value="1"/>
</dbReference>
<keyword evidence="3" id="KW-0804">Transcription</keyword>
<dbReference type="Proteomes" id="UP000474042">
    <property type="component" value="Unassembled WGS sequence"/>
</dbReference>
<dbReference type="Pfam" id="PF00543">
    <property type="entry name" value="P-II"/>
    <property type="match status" value="1"/>
</dbReference>
<evidence type="ECO:0000256" key="1">
    <source>
        <dbReference type="ARBA" id="ARBA00002440"/>
    </source>
</evidence>
<comment type="function">
    <text evidence="1">Could be involved in the regulation of nitrogen fixation.</text>
</comment>
<protein>
    <submittedName>
        <fullName evidence="5">Nitrogen fixation nifHD region glnB 1</fullName>
    </submittedName>
    <submittedName>
        <fullName evidence="6">P-II family nitrogen regulator</fullName>
    </submittedName>
</protein>
<evidence type="ECO:0000256" key="3">
    <source>
        <dbReference type="ARBA" id="ARBA00023163"/>
    </source>
</evidence>
<dbReference type="InterPro" id="IPR015867">
    <property type="entry name" value="N-reg_PII/ATP_PRibTrfase_C"/>
</dbReference>
<keyword evidence="4" id="KW-0535">Nitrogen fixation</keyword>
<evidence type="ECO:0000313" key="6">
    <source>
        <dbReference type="EMBL" id="NAS16420.1"/>
    </source>
</evidence>
<organism evidence="5 7">
    <name type="scientific">Clostridium butyricum</name>
    <dbReference type="NCBI Taxonomy" id="1492"/>
    <lineage>
        <taxon>Bacteria</taxon>
        <taxon>Bacillati</taxon>
        <taxon>Bacillota</taxon>
        <taxon>Clostridia</taxon>
        <taxon>Eubacteriales</taxon>
        <taxon>Clostridiaceae</taxon>
        <taxon>Clostridium</taxon>
    </lineage>
</organism>
<dbReference type="EMBL" id="WOFV02000001">
    <property type="protein sequence ID" value="NAS16420.1"/>
    <property type="molecule type" value="Genomic_DNA"/>
</dbReference>
<keyword evidence="2" id="KW-0805">Transcription regulation</keyword>
<dbReference type="GO" id="GO:0006808">
    <property type="term" value="P:regulation of nitrogen utilization"/>
    <property type="evidence" value="ECO:0007669"/>
    <property type="project" value="InterPro"/>
</dbReference>
<evidence type="ECO:0000313" key="8">
    <source>
        <dbReference type="Proteomes" id="UP000474042"/>
    </source>
</evidence>
<dbReference type="PRINTS" id="PR00340">
    <property type="entry name" value="PIIGLNB"/>
</dbReference>